<comment type="function">
    <text evidence="1">May bind long-chain fatty acids, such as palmitate, and may play a role in lipid transport or fatty acid metabolism.</text>
</comment>
<protein>
    <submittedName>
        <fullName evidence="3">DegV family protein</fullName>
    </submittedName>
</protein>
<reference evidence="3" key="1">
    <citation type="submission" date="2022-09" db="EMBL/GenBank/DDBJ databases">
        <title>Novel Mycoplasma species identified in domestic and wild animals.</title>
        <authorList>
            <person name="Volokhov D.V."/>
            <person name="Furtak V.A."/>
            <person name="Zagorodnyaya T.A."/>
        </authorList>
    </citation>
    <scope>NUCLEOTIDE SEQUENCE</scope>
    <source>
        <strain evidence="3">Oakley</strain>
    </source>
</reference>
<evidence type="ECO:0000256" key="1">
    <source>
        <dbReference type="ARBA" id="ARBA00003238"/>
    </source>
</evidence>
<evidence type="ECO:0000313" key="3">
    <source>
        <dbReference type="EMBL" id="MCV2232671.1"/>
    </source>
</evidence>
<dbReference type="InterPro" id="IPR003797">
    <property type="entry name" value="DegV"/>
</dbReference>
<dbReference type="PROSITE" id="PS51482">
    <property type="entry name" value="DEGV"/>
    <property type="match status" value="1"/>
</dbReference>
<dbReference type="PANTHER" id="PTHR33434">
    <property type="entry name" value="DEGV DOMAIN-CONTAINING PROTEIN DR_1986-RELATED"/>
    <property type="match status" value="1"/>
</dbReference>
<evidence type="ECO:0000256" key="2">
    <source>
        <dbReference type="ARBA" id="ARBA00023121"/>
    </source>
</evidence>
<dbReference type="Proteomes" id="UP001177160">
    <property type="component" value="Unassembled WGS sequence"/>
</dbReference>
<organism evidence="3 4">
    <name type="scientific">Paracholeplasma manati</name>
    <dbReference type="NCBI Taxonomy" id="591373"/>
    <lineage>
        <taxon>Bacteria</taxon>
        <taxon>Bacillati</taxon>
        <taxon>Mycoplasmatota</taxon>
        <taxon>Mollicutes</taxon>
        <taxon>Acholeplasmatales</taxon>
        <taxon>Acholeplasmataceae</taxon>
        <taxon>Paracholeplasma</taxon>
    </lineage>
</organism>
<dbReference type="EMBL" id="JAOVQM010000008">
    <property type="protein sequence ID" value="MCV2232671.1"/>
    <property type="molecule type" value="Genomic_DNA"/>
</dbReference>
<dbReference type="PANTHER" id="PTHR33434:SF3">
    <property type="entry name" value="DEGV DOMAIN-CONTAINING PROTEIN YITS"/>
    <property type="match status" value="1"/>
</dbReference>
<dbReference type="Gene3D" id="3.40.50.10170">
    <property type="match status" value="1"/>
</dbReference>
<evidence type="ECO:0000313" key="4">
    <source>
        <dbReference type="Proteomes" id="UP001177160"/>
    </source>
</evidence>
<proteinExistence type="predicted"/>
<name>A0ABT2Y7F4_9MOLU</name>
<dbReference type="Pfam" id="PF02645">
    <property type="entry name" value="DegV"/>
    <property type="match status" value="1"/>
</dbReference>
<dbReference type="NCBIfam" id="TIGR00762">
    <property type="entry name" value="DegV"/>
    <property type="match status" value="1"/>
</dbReference>
<dbReference type="RefSeq" id="WP_263608860.1">
    <property type="nucleotide sequence ID" value="NZ_JAOVQM010000008.1"/>
</dbReference>
<dbReference type="InterPro" id="IPR043168">
    <property type="entry name" value="DegV_C"/>
</dbReference>
<dbReference type="Gene3D" id="3.30.1180.10">
    <property type="match status" value="1"/>
</dbReference>
<sequence length="287" mass="31815">MKIAVITDSGSNLNPAFVEKHKNLQVIPLMIVRDGEQFRDQIDITAEQIYKEIDQRNFSTSLPPMSALEAAIENVKKDGYTDVLVINISSGLSGTYNAFRLTLHEVSGVIVHQYDTKTLGAGQGYLVEYALELIEAGKQPHQIFEALDQCRFEDSLAIYTINTLKYLKKGGRIGKVEGTIGDILHIKPVITVNNDGVYVTLSKAIGMQRSLLNMKDLMIKKFGDSLIDLTVHYGDDLEKASQLGSMMSKALNVRNLNISALTPVLGIHTGPQMFAYVARRVKEQRGE</sequence>
<keyword evidence="2" id="KW-0446">Lipid-binding</keyword>
<accession>A0ABT2Y7F4</accession>
<comment type="caution">
    <text evidence="3">The sequence shown here is derived from an EMBL/GenBank/DDBJ whole genome shotgun (WGS) entry which is preliminary data.</text>
</comment>
<gene>
    <name evidence="3" type="ORF">N7548_07555</name>
</gene>
<keyword evidence="4" id="KW-1185">Reference proteome</keyword>
<dbReference type="SUPFAM" id="SSF82549">
    <property type="entry name" value="DAK1/DegV-like"/>
    <property type="match status" value="1"/>
</dbReference>
<dbReference type="InterPro" id="IPR050270">
    <property type="entry name" value="DegV_domain_contain"/>
</dbReference>